<dbReference type="Gene3D" id="3.40.50.1820">
    <property type="entry name" value="alpha/beta hydrolase"/>
    <property type="match status" value="2"/>
</dbReference>
<dbReference type="InterPro" id="IPR050309">
    <property type="entry name" value="Type-B_Carboxylest/Lipase"/>
</dbReference>
<feature type="domain" description="Carboxylesterase type B" evidence="3">
    <location>
        <begin position="97"/>
        <end position="244"/>
    </location>
</feature>
<organism evidence="4">
    <name type="scientific">Heliothis virescens</name>
    <name type="common">Tobacco budworm moth</name>
    <dbReference type="NCBI Taxonomy" id="7102"/>
    <lineage>
        <taxon>Eukaryota</taxon>
        <taxon>Metazoa</taxon>
        <taxon>Ecdysozoa</taxon>
        <taxon>Arthropoda</taxon>
        <taxon>Hexapoda</taxon>
        <taxon>Insecta</taxon>
        <taxon>Pterygota</taxon>
        <taxon>Neoptera</taxon>
        <taxon>Endopterygota</taxon>
        <taxon>Lepidoptera</taxon>
        <taxon>Glossata</taxon>
        <taxon>Ditrysia</taxon>
        <taxon>Noctuoidea</taxon>
        <taxon>Noctuidae</taxon>
        <taxon>Heliothinae</taxon>
        <taxon>Heliothis</taxon>
    </lineage>
</organism>
<sequence length="299" mass="34288">MKTHLKSLSGLKLLLLISLWIAPLMPYPTAPVQLTGGQVRGSIDRDGTHLEYLGIPYATVKHRFQEAEPNPTWEGVFQARNEHVRCEQRFAGSRGKYNKVPVIIGFNNEEGYYFTGRENKTTLANVNFYDALPRDLVFPTDEEKINTAKMLDELYMGGEKITEEKDSLRKFSRFEGDSTVIYPVVATMELFLRTLNKPVFAYKFQYDGLLNYVKMAFGFRGSPGATHGDELFYFNPTPASSSILPKWEPAELQEPKLMVIDKELSMAPIWEDKTHALQLWNTTYSMYRKTRPEEKTLCS</sequence>
<proteinExistence type="predicted"/>
<evidence type="ECO:0000256" key="1">
    <source>
        <dbReference type="ARBA" id="ARBA00023180"/>
    </source>
</evidence>
<evidence type="ECO:0000259" key="3">
    <source>
        <dbReference type="Pfam" id="PF00135"/>
    </source>
</evidence>
<dbReference type="SUPFAM" id="SSF53474">
    <property type="entry name" value="alpha/beta-Hydrolases"/>
    <property type="match status" value="2"/>
</dbReference>
<reference evidence="4" key="1">
    <citation type="submission" date="2017-09" db="EMBL/GenBank/DDBJ databases">
        <title>Contemporary evolution of a Lepidopteran species, Heliothis virescens, in response to modern agricultural practices.</title>
        <authorList>
            <person name="Fritz M.L."/>
            <person name="Deyonke A.M."/>
            <person name="Papanicolaou A."/>
            <person name="Micinski S."/>
            <person name="Westbrook J."/>
            <person name="Gould F."/>
        </authorList>
    </citation>
    <scope>NUCLEOTIDE SEQUENCE [LARGE SCALE GENOMIC DNA]</scope>
    <source>
        <strain evidence="4">HvINT-</strain>
        <tissue evidence="4">Whole body</tissue>
    </source>
</reference>
<accession>A0A2A4J2S5</accession>
<dbReference type="AlphaFoldDB" id="A0A2A4J2S5"/>
<name>A0A2A4J2S5_HELVI</name>
<dbReference type="PANTHER" id="PTHR11559">
    <property type="entry name" value="CARBOXYLESTERASE"/>
    <property type="match status" value="1"/>
</dbReference>
<feature type="signal peptide" evidence="2">
    <location>
        <begin position="1"/>
        <end position="26"/>
    </location>
</feature>
<evidence type="ECO:0000313" key="4">
    <source>
        <dbReference type="EMBL" id="PCG65702.1"/>
    </source>
</evidence>
<dbReference type="InterPro" id="IPR029058">
    <property type="entry name" value="AB_hydrolase_fold"/>
</dbReference>
<dbReference type="Pfam" id="PF00135">
    <property type="entry name" value="COesterase"/>
    <property type="match status" value="2"/>
</dbReference>
<protein>
    <recommendedName>
        <fullName evidence="3">Carboxylesterase type B domain-containing protein</fullName>
    </recommendedName>
</protein>
<gene>
    <name evidence="4" type="ORF">B5V51_8804</name>
</gene>
<feature type="chain" id="PRO_5012562541" description="Carboxylesterase type B domain-containing protein" evidence="2">
    <location>
        <begin position="27"/>
        <end position="299"/>
    </location>
</feature>
<dbReference type="EMBL" id="NWSH01003910">
    <property type="protein sequence ID" value="PCG65702.1"/>
    <property type="molecule type" value="Genomic_DNA"/>
</dbReference>
<keyword evidence="1" id="KW-0325">Glycoprotein</keyword>
<evidence type="ECO:0000256" key="2">
    <source>
        <dbReference type="SAM" id="SignalP"/>
    </source>
</evidence>
<dbReference type="InterPro" id="IPR002018">
    <property type="entry name" value="CarbesteraseB"/>
</dbReference>
<keyword evidence="2" id="KW-0732">Signal</keyword>
<dbReference type="STRING" id="7102.A0A2A4J2S5"/>
<feature type="domain" description="Carboxylesterase type B" evidence="3">
    <location>
        <begin position="32"/>
        <end position="89"/>
    </location>
</feature>
<comment type="caution">
    <text evidence="4">The sequence shown here is derived from an EMBL/GenBank/DDBJ whole genome shotgun (WGS) entry which is preliminary data.</text>
</comment>